<proteinExistence type="predicted"/>
<protein>
    <recommendedName>
        <fullName evidence="1">Uroporphyrinogen decarboxylase (URO-D) domain-containing protein</fullName>
    </recommendedName>
</protein>
<dbReference type="InterPro" id="IPR000257">
    <property type="entry name" value="Uroporphyrinogen_deCOase"/>
</dbReference>
<dbReference type="GO" id="GO:0006779">
    <property type="term" value="P:porphyrin-containing compound biosynthetic process"/>
    <property type="evidence" value="ECO:0007669"/>
    <property type="project" value="InterPro"/>
</dbReference>
<gene>
    <name evidence="2" type="ORF">CPZ25_014590</name>
</gene>
<dbReference type="Gene3D" id="3.20.20.210">
    <property type="match status" value="1"/>
</dbReference>
<keyword evidence="3" id="KW-1185">Reference proteome</keyword>
<dbReference type="InterPro" id="IPR038071">
    <property type="entry name" value="UROD/MetE-like_sf"/>
</dbReference>
<name>A0A4P9CAK7_EUBML</name>
<organism evidence="2 3">
    <name type="scientific">Eubacterium maltosivorans</name>
    <dbReference type="NCBI Taxonomy" id="2041044"/>
    <lineage>
        <taxon>Bacteria</taxon>
        <taxon>Bacillati</taxon>
        <taxon>Bacillota</taxon>
        <taxon>Clostridia</taxon>
        <taxon>Eubacteriales</taxon>
        <taxon>Eubacteriaceae</taxon>
        <taxon>Eubacterium</taxon>
    </lineage>
</organism>
<accession>A0A4P9CAK7</accession>
<reference evidence="2 3" key="1">
    <citation type="submission" date="2018-05" db="EMBL/GenBank/DDBJ databases">
        <title>Genome comparison of Eubacterium sp.</title>
        <authorList>
            <person name="Feng Y."/>
            <person name="Sanchez-Andrea I."/>
            <person name="Stams A.J.M."/>
            <person name="De Vos W.M."/>
        </authorList>
    </citation>
    <scope>NUCLEOTIDE SEQUENCE [LARGE SCALE GENOMIC DNA]</scope>
    <source>
        <strain evidence="2 3">YI</strain>
    </source>
</reference>
<evidence type="ECO:0000259" key="1">
    <source>
        <dbReference type="Pfam" id="PF01208"/>
    </source>
</evidence>
<dbReference type="Proteomes" id="UP000218387">
    <property type="component" value="Chromosome"/>
</dbReference>
<dbReference type="GO" id="GO:0004853">
    <property type="term" value="F:uroporphyrinogen decarboxylase activity"/>
    <property type="evidence" value="ECO:0007669"/>
    <property type="project" value="InterPro"/>
</dbReference>
<dbReference type="Pfam" id="PF01208">
    <property type="entry name" value="URO-D"/>
    <property type="match status" value="1"/>
</dbReference>
<evidence type="ECO:0000313" key="2">
    <source>
        <dbReference type="EMBL" id="QCT72503.1"/>
    </source>
</evidence>
<dbReference type="AlphaFoldDB" id="A0A4P9CAK7"/>
<dbReference type="EMBL" id="CP029487">
    <property type="protein sequence ID" value="QCT72503.1"/>
    <property type="molecule type" value="Genomic_DNA"/>
</dbReference>
<evidence type="ECO:0000313" key="3">
    <source>
        <dbReference type="Proteomes" id="UP000218387"/>
    </source>
</evidence>
<dbReference type="RefSeq" id="WP_096919085.1">
    <property type="nucleotide sequence ID" value="NZ_CP029487.1"/>
</dbReference>
<feature type="domain" description="Uroporphyrinogen decarboxylase (URO-D)" evidence="1">
    <location>
        <begin position="168"/>
        <end position="351"/>
    </location>
</feature>
<dbReference type="SUPFAM" id="SSF51726">
    <property type="entry name" value="UROD/MetE-like"/>
    <property type="match status" value="1"/>
</dbReference>
<dbReference type="KEGG" id="emt:CPZ25_014590"/>
<sequence length="379" mass="42924">MNQKQERIENIRKVVALETPDYVPIEHVVTPELAIEYAGYPMFKGLWDTSLAIDAMGKAIPAYDGDFIRSTFYRSPRYYSALEAKSFVQSKDGYVQHPEVHAMEDTEYAALIADPAAFLAGTCLPRLYQVFDKPEPYRSMALARGMMTFNRTFGPFNAAVGQILTDNGLPLITSASAEAPFDFLADLLRSFTGISKDIRRHKSEVKEACEALLPLMIQKACVAPPAAHQMVFMPLHMPPYLSEKVFGELWWPTFKQMVETLVEKGHYLYIFFEGDWTRYYDYLEELPAGRILGRFEYADPRVIKERLGKIMSVTGFFPVTIIAQGTKETCLDKTKELMDILAPGGGYAFGFDKITTSVRDINMENITAVNAYVREHGKY</sequence>